<dbReference type="PANTHER" id="PTHR11104">
    <property type="entry name" value="AMINOGLYCOSIDE N3-ACETYLTRANSFERASE"/>
    <property type="match status" value="1"/>
</dbReference>
<evidence type="ECO:0000313" key="6">
    <source>
        <dbReference type="EMBL" id="GAA0577156.1"/>
    </source>
</evidence>
<dbReference type="SUPFAM" id="SSF110710">
    <property type="entry name" value="TTHA0583/YokD-like"/>
    <property type="match status" value="1"/>
</dbReference>
<name>A0ABP3Q2A0_9PROT</name>
<comment type="similarity">
    <text evidence="1 5">Belongs to the antibiotic N-acetyltransferase family.</text>
</comment>
<dbReference type="InterPro" id="IPR003679">
    <property type="entry name" value="Amioglycoside_AcTrfase"/>
</dbReference>
<comment type="catalytic activity">
    <reaction evidence="5">
        <text>a 2-deoxystreptamine antibiotic + acetyl-CoA = an N(3)-acetyl-2-deoxystreptamine antibiotic + CoA + H(+)</text>
        <dbReference type="Rhea" id="RHEA:12665"/>
        <dbReference type="ChEBI" id="CHEBI:15378"/>
        <dbReference type="ChEBI" id="CHEBI:57287"/>
        <dbReference type="ChEBI" id="CHEBI:57288"/>
        <dbReference type="ChEBI" id="CHEBI:57921"/>
        <dbReference type="ChEBI" id="CHEBI:77452"/>
        <dbReference type="EC" id="2.3.1.81"/>
    </reaction>
</comment>
<evidence type="ECO:0000256" key="2">
    <source>
        <dbReference type="ARBA" id="ARBA00012882"/>
    </source>
</evidence>
<accession>A0ABP3Q2A0</accession>
<gene>
    <name evidence="6" type="ORF">GCM10009416_14700</name>
</gene>
<proteinExistence type="inferred from homology"/>
<comment type="caution">
    <text evidence="6">The sequence shown here is derived from an EMBL/GenBank/DDBJ whole genome shotgun (WGS) entry which is preliminary data.</text>
</comment>
<keyword evidence="4 5" id="KW-0012">Acyltransferase</keyword>
<dbReference type="InterPro" id="IPR028345">
    <property type="entry name" value="Antibiotic_NAT-like"/>
</dbReference>
<dbReference type="Proteomes" id="UP001501588">
    <property type="component" value="Unassembled WGS sequence"/>
</dbReference>
<evidence type="ECO:0000256" key="1">
    <source>
        <dbReference type="ARBA" id="ARBA00006383"/>
    </source>
</evidence>
<dbReference type="Pfam" id="PF02522">
    <property type="entry name" value="Antibiotic_NAT"/>
    <property type="match status" value="1"/>
</dbReference>
<keyword evidence="5" id="KW-0046">Antibiotic resistance</keyword>
<evidence type="ECO:0000256" key="3">
    <source>
        <dbReference type="ARBA" id="ARBA00022679"/>
    </source>
</evidence>
<reference evidence="7" key="1">
    <citation type="journal article" date="2019" name="Int. J. Syst. Evol. Microbiol.">
        <title>The Global Catalogue of Microorganisms (GCM) 10K type strain sequencing project: providing services to taxonomists for standard genome sequencing and annotation.</title>
        <authorList>
            <consortium name="The Broad Institute Genomics Platform"/>
            <consortium name="The Broad Institute Genome Sequencing Center for Infectious Disease"/>
            <person name="Wu L."/>
            <person name="Ma J."/>
        </authorList>
    </citation>
    <scope>NUCLEOTIDE SEQUENCE [LARGE SCALE GENOMIC DNA]</scope>
    <source>
        <strain evidence="7">JCM 9933</strain>
    </source>
</reference>
<organism evidence="6 7">
    <name type="scientific">Craurococcus roseus</name>
    <dbReference type="NCBI Taxonomy" id="77585"/>
    <lineage>
        <taxon>Bacteria</taxon>
        <taxon>Pseudomonadati</taxon>
        <taxon>Pseudomonadota</taxon>
        <taxon>Alphaproteobacteria</taxon>
        <taxon>Acetobacterales</taxon>
        <taxon>Acetobacteraceae</taxon>
        <taxon>Craurococcus</taxon>
    </lineage>
</organism>
<protein>
    <recommendedName>
        <fullName evidence="2 5">Aminoglycoside N(3)-acetyltransferase</fullName>
        <ecNumber evidence="5">2.3.1.-</ecNumber>
    </recommendedName>
</protein>
<dbReference type="EC" id="2.3.1.-" evidence="5"/>
<keyword evidence="7" id="KW-1185">Reference proteome</keyword>
<evidence type="ECO:0000256" key="4">
    <source>
        <dbReference type="ARBA" id="ARBA00023315"/>
    </source>
</evidence>
<dbReference type="EMBL" id="BAAAFZ010000014">
    <property type="protein sequence ID" value="GAA0577156.1"/>
    <property type="molecule type" value="Genomic_DNA"/>
</dbReference>
<evidence type="ECO:0000313" key="7">
    <source>
        <dbReference type="Proteomes" id="UP001501588"/>
    </source>
</evidence>
<sequence>MKQAPVTPPERAEAVAIASTPCPRTREGLGADLRRLGLSAGDTVLVHCSLHAIGWVSGGAVAVVEALRDALGGRAPWSCPRSPRA</sequence>
<dbReference type="PANTHER" id="PTHR11104:SF0">
    <property type="entry name" value="SPBETA PROPHAGE-DERIVED AMINOGLYCOSIDE N(3')-ACETYLTRANSFERASE-LIKE PROTEIN YOKD"/>
    <property type="match status" value="1"/>
</dbReference>
<keyword evidence="3 5" id="KW-0808">Transferase</keyword>
<evidence type="ECO:0000256" key="5">
    <source>
        <dbReference type="RuleBase" id="RU365031"/>
    </source>
</evidence>